<dbReference type="InterPro" id="IPR003598">
    <property type="entry name" value="Ig_sub2"/>
</dbReference>
<feature type="domain" description="Ig-like" evidence="6">
    <location>
        <begin position="228"/>
        <end position="326"/>
    </location>
</feature>
<evidence type="ECO:0000256" key="2">
    <source>
        <dbReference type="ARBA" id="ARBA00022737"/>
    </source>
</evidence>
<dbReference type="SMART" id="SM00409">
    <property type="entry name" value="IG"/>
    <property type="match status" value="3"/>
</dbReference>
<dbReference type="Pfam" id="PF13927">
    <property type="entry name" value="Ig_3"/>
    <property type="match status" value="1"/>
</dbReference>
<feature type="domain" description="Ig-like" evidence="6">
    <location>
        <begin position="131"/>
        <end position="223"/>
    </location>
</feature>
<dbReference type="InterPro" id="IPR036179">
    <property type="entry name" value="Ig-like_dom_sf"/>
</dbReference>
<keyword evidence="1 5" id="KW-0732">Signal</keyword>
<keyword evidence="8" id="KW-1185">Reference proteome</keyword>
<evidence type="ECO:0000256" key="1">
    <source>
        <dbReference type="ARBA" id="ARBA00022729"/>
    </source>
</evidence>
<dbReference type="InterPro" id="IPR013783">
    <property type="entry name" value="Ig-like_fold"/>
</dbReference>
<organism evidence="7 8">
    <name type="scientific">Aedes albopictus</name>
    <name type="common">Asian tiger mosquito</name>
    <name type="synonym">Stegomyia albopicta</name>
    <dbReference type="NCBI Taxonomy" id="7160"/>
    <lineage>
        <taxon>Eukaryota</taxon>
        <taxon>Metazoa</taxon>
        <taxon>Ecdysozoa</taxon>
        <taxon>Arthropoda</taxon>
        <taxon>Hexapoda</taxon>
        <taxon>Insecta</taxon>
        <taxon>Pterygota</taxon>
        <taxon>Neoptera</taxon>
        <taxon>Endopterygota</taxon>
        <taxon>Diptera</taxon>
        <taxon>Nematocera</taxon>
        <taxon>Culicoidea</taxon>
        <taxon>Culicidae</taxon>
        <taxon>Culicinae</taxon>
        <taxon>Aedini</taxon>
        <taxon>Aedes</taxon>
        <taxon>Stegomyia</taxon>
    </lineage>
</organism>
<dbReference type="Gene3D" id="2.60.40.10">
    <property type="entry name" value="Immunoglobulins"/>
    <property type="match status" value="3"/>
</dbReference>
<dbReference type="Proteomes" id="UP000069940">
    <property type="component" value="Unassembled WGS sequence"/>
</dbReference>
<dbReference type="Pfam" id="PF07679">
    <property type="entry name" value="I-set"/>
    <property type="match status" value="2"/>
</dbReference>
<evidence type="ECO:0000256" key="3">
    <source>
        <dbReference type="ARBA" id="ARBA00023157"/>
    </source>
</evidence>
<evidence type="ECO:0000313" key="8">
    <source>
        <dbReference type="Proteomes" id="UP000069940"/>
    </source>
</evidence>
<keyword evidence="2" id="KW-0677">Repeat</keyword>
<dbReference type="PANTHER" id="PTHR12231:SF253">
    <property type="entry name" value="DPR-INTERACTING PROTEIN ETA, ISOFORM B-RELATED"/>
    <property type="match status" value="1"/>
</dbReference>
<proteinExistence type="predicted"/>
<feature type="chain" id="PRO_5045156181" description="Ig-like domain-containing protein" evidence="5">
    <location>
        <begin position="22"/>
        <end position="391"/>
    </location>
</feature>
<reference evidence="7" key="2">
    <citation type="submission" date="2025-05" db="UniProtKB">
        <authorList>
            <consortium name="EnsemblMetazoa"/>
        </authorList>
    </citation>
    <scope>IDENTIFICATION</scope>
    <source>
        <strain evidence="7">Foshan</strain>
    </source>
</reference>
<dbReference type="GeneID" id="109621402"/>
<accession>A0ABM1YLB5</accession>
<dbReference type="InterPro" id="IPR051170">
    <property type="entry name" value="Neural/epithelial_adhesion"/>
</dbReference>
<evidence type="ECO:0000259" key="6">
    <source>
        <dbReference type="PROSITE" id="PS50835"/>
    </source>
</evidence>
<dbReference type="InterPro" id="IPR007110">
    <property type="entry name" value="Ig-like_dom"/>
</dbReference>
<dbReference type="SUPFAM" id="SSF48726">
    <property type="entry name" value="Immunoglobulin"/>
    <property type="match status" value="3"/>
</dbReference>
<protein>
    <recommendedName>
        <fullName evidence="6">Ig-like domain-containing protein</fullName>
    </recommendedName>
</protein>
<dbReference type="SMART" id="SM00408">
    <property type="entry name" value="IGc2"/>
    <property type="match status" value="3"/>
</dbReference>
<dbReference type="PROSITE" id="PS50835">
    <property type="entry name" value="IG_LIKE"/>
    <property type="match status" value="3"/>
</dbReference>
<dbReference type="PANTHER" id="PTHR12231">
    <property type="entry name" value="CTX-RELATED TYPE I TRANSMEMBRANE PROTEIN"/>
    <property type="match status" value="1"/>
</dbReference>
<dbReference type="InterPro" id="IPR003599">
    <property type="entry name" value="Ig_sub"/>
</dbReference>
<keyword evidence="4" id="KW-0393">Immunoglobulin domain</keyword>
<evidence type="ECO:0000256" key="5">
    <source>
        <dbReference type="SAM" id="SignalP"/>
    </source>
</evidence>
<keyword evidence="3" id="KW-1015">Disulfide bond</keyword>
<dbReference type="RefSeq" id="XP_019930993.2">
    <property type="nucleotide sequence ID" value="XM_020075434.3"/>
</dbReference>
<dbReference type="InterPro" id="IPR013098">
    <property type="entry name" value="Ig_I-set"/>
</dbReference>
<reference evidence="8" key="1">
    <citation type="journal article" date="2015" name="Proc. Natl. Acad. Sci. U.S.A.">
        <title>Genome sequence of the Asian Tiger mosquito, Aedes albopictus, reveals insights into its biology, genetics, and evolution.</title>
        <authorList>
            <person name="Chen X.G."/>
            <person name="Jiang X."/>
            <person name="Gu J."/>
            <person name="Xu M."/>
            <person name="Wu Y."/>
            <person name="Deng Y."/>
            <person name="Zhang C."/>
            <person name="Bonizzoni M."/>
            <person name="Dermauw W."/>
            <person name="Vontas J."/>
            <person name="Armbruster P."/>
            <person name="Huang X."/>
            <person name="Yang Y."/>
            <person name="Zhang H."/>
            <person name="He W."/>
            <person name="Peng H."/>
            <person name="Liu Y."/>
            <person name="Wu K."/>
            <person name="Chen J."/>
            <person name="Lirakis M."/>
            <person name="Topalis P."/>
            <person name="Van Leeuwen T."/>
            <person name="Hall A.B."/>
            <person name="Jiang X."/>
            <person name="Thorpe C."/>
            <person name="Mueller R.L."/>
            <person name="Sun C."/>
            <person name="Waterhouse R.M."/>
            <person name="Yan G."/>
            <person name="Tu Z.J."/>
            <person name="Fang X."/>
            <person name="James A.A."/>
        </authorList>
    </citation>
    <scope>NUCLEOTIDE SEQUENCE [LARGE SCALE GENOMIC DNA]</scope>
    <source>
        <strain evidence="8">Foshan</strain>
    </source>
</reference>
<evidence type="ECO:0000313" key="7">
    <source>
        <dbReference type="EnsemblMetazoa" id="AALFPA23_010207.P14204"/>
    </source>
</evidence>
<evidence type="ECO:0000256" key="4">
    <source>
        <dbReference type="ARBA" id="ARBA00023319"/>
    </source>
</evidence>
<sequence length="391" mass="43574">MAPAVRVVAILLLEFVATCVQKDISGIDPKFSAPVSNVTVPVGREGVMTCTVQDLHKYKVAWLRVDTQTILTIDTLVITKSERVSVTHTEQRIWQLRIKDIKESDKGWYMCQINTDPMKSQMGYLNVVVPPDILDHQTSQDMTVPEGSNVTLSCVATGVPEPTIVWKRIGNEGTLSIVEQAGTGSPDGSVLNILNIQRHQAGEYHCVASNGVRPSMSKRIMVTVDFVPIVKVPSRQFTADLGQSVNLECYIEAHPDPIAYWSKAKEDVIRYPGIIEEKQFSDNSFSVRMQITIQLRKQSDFGYYKCVAKNAQGQVEELVKIQKRISKITIQDEPPTMILDEKHPNSIAAGTAVSRQNKFRELVLRVENSSASMVRPQFGLFLLMLLAMIGS</sequence>
<name>A0ABM1YLB5_AEDAL</name>
<feature type="signal peptide" evidence="5">
    <location>
        <begin position="1"/>
        <end position="21"/>
    </location>
</feature>
<feature type="domain" description="Ig-like" evidence="6">
    <location>
        <begin position="29"/>
        <end position="114"/>
    </location>
</feature>
<dbReference type="EnsemblMetazoa" id="AALFPA23_010207.R14204">
    <property type="protein sequence ID" value="AALFPA23_010207.P14204"/>
    <property type="gene ID" value="AALFPA23_010207"/>
</dbReference>